<gene>
    <name evidence="3" type="ORF">Q361_1821</name>
</gene>
<dbReference type="PANTHER" id="PTHR48050:SF13">
    <property type="entry name" value="STEROL 3-BETA-GLUCOSYLTRANSFERASE UGT80A2"/>
    <property type="match status" value="1"/>
</dbReference>
<dbReference type="GO" id="GO:0033072">
    <property type="term" value="P:vancomycin biosynthetic process"/>
    <property type="evidence" value="ECO:0007669"/>
    <property type="project" value="UniProtKB-ARBA"/>
</dbReference>
<accession>A0A2S4N4B1</accession>
<reference evidence="3 4" key="1">
    <citation type="submission" date="2018-01" db="EMBL/GenBank/DDBJ databases">
        <title>Genomic Encyclopedia of Type Strains, Phase I: the one thousand microbial genomes (KMG-I) project.</title>
        <authorList>
            <person name="Goeker M."/>
        </authorList>
    </citation>
    <scope>NUCLEOTIDE SEQUENCE [LARGE SCALE GENOMIC DNA]</scope>
    <source>
        <strain evidence="3 4">DSM 17960</strain>
    </source>
</reference>
<comment type="caution">
    <text evidence="3">The sequence shown here is derived from an EMBL/GenBank/DDBJ whole genome shotgun (WGS) entry which is preliminary data.</text>
</comment>
<dbReference type="Gene3D" id="3.40.50.2000">
    <property type="entry name" value="Glycogen Phosphorylase B"/>
    <property type="match status" value="2"/>
</dbReference>
<dbReference type="Proteomes" id="UP000237056">
    <property type="component" value="Unassembled WGS sequence"/>
</dbReference>
<dbReference type="EMBL" id="PQNY01000082">
    <property type="protein sequence ID" value="POS00515.1"/>
    <property type="molecule type" value="Genomic_DNA"/>
</dbReference>
<dbReference type="Pfam" id="PF06722">
    <property type="entry name" value="EryCIII-like_C"/>
    <property type="match status" value="1"/>
</dbReference>
<dbReference type="InterPro" id="IPR002213">
    <property type="entry name" value="UDP_glucos_trans"/>
</dbReference>
<dbReference type="OrthoDB" id="764352at2"/>
<keyword evidence="4" id="KW-1185">Reference proteome</keyword>
<dbReference type="GO" id="GO:0016758">
    <property type="term" value="F:hexosyltransferase activity"/>
    <property type="evidence" value="ECO:0007669"/>
    <property type="project" value="InterPro"/>
</dbReference>
<name>A0A2S4N4B1_9FLAO</name>
<dbReference type="InterPro" id="IPR004276">
    <property type="entry name" value="GlycoTrans_28_N"/>
</dbReference>
<dbReference type="Pfam" id="PF03033">
    <property type="entry name" value="Glyco_transf_28"/>
    <property type="match status" value="1"/>
</dbReference>
<feature type="domain" description="Erythromycin biosynthesis protein CIII-like C-terminal" evidence="2">
    <location>
        <begin position="295"/>
        <end position="414"/>
    </location>
</feature>
<dbReference type="InterPro" id="IPR010610">
    <property type="entry name" value="EryCIII-like_C"/>
</dbReference>
<organism evidence="3 4">
    <name type="scientific">Flavobacterium croceum DSM 17960</name>
    <dbReference type="NCBI Taxonomy" id="1121886"/>
    <lineage>
        <taxon>Bacteria</taxon>
        <taxon>Pseudomonadati</taxon>
        <taxon>Bacteroidota</taxon>
        <taxon>Flavobacteriia</taxon>
        <taxon>Flavobacteriales</taxon>
        <taxon>Flavobacteriaceae</taxon>
        <taxon>Flavobacterium</taxon>
    </lineage>
</organism>
<evidence type="ECO:0000313" key="3">
    <source>
        <dbReference type="EMBL" id="POS00515.1"/>
    </source>
</evidence>
<keyword evidence="3" id="KW-0808">Transferase</keyword>
<dbReference type="FunFam" id="3.40.50.2000:FF:000009">
    <property type="entry name" value="Sterol 3-beta-glucosyltransferase UGT80A2"/>
    <property type="match status" value="1"/>
</dbReference>
<protein>
    <submittedName>
        <fullName evidence="3">UDP:flavonoid glycosyltransferase YjiC (YdhE family)</fullName>
    </submittedName>
</protein>
<feature type="domain" description="Glycosyltransferase family 28 N-terminal" evidence="1">
    <location>
        <begin position="4"/>
        <end position="134"/>
    </location>
</feature>
<dbReference type="InterPro" id="IPR050426">
    <property type="entry name" value="Glycosyltransferase_28"/>
</dbReference>
<dbReference type="CDD" id="cd03784">
    <property type="entry name" value="GT1_Gtf-like"/>
    <property type="match status" value="1"/>
</dbReference>
<dbReference type="PANTHER" id="PTHR48050">
    <property type="entry name" value="STEROL 3-BETA-GLUCOSYLTRANSFERASE"/>
    <property type="match status" value="1"/>
</dbReference>
<evidence type="ECO:0000259" key="2">
    <source>
        <dbReference type="Pfam" id="PF06722"/>
    </source>
</evidence>
<dbReference type="RefSeq" id="WP_103727248.1">
    <property type="nucleotide sequence ID" value="NZ_PQNY01000082.1"/>
</dbReference>
<proteinExistence type="predicted"/>
<evidence type="ECO:0000313" key="4">
    <source>
        <dbReference type="Proteomes" id="UP000237056"/>
    </source>
</evidence>
<dbReference type="GO" id="GO:0005975">
    <property type="term" value="P:carbohydrate metabolic process"/>
    <property type="evidence" value="ECO:0007669"/>
    <property type="project" value="InterPro"/>
</dbReference>
<dbReference type="GO" id="GO:0008194">
    <property type="term" value="F:UDP-glycosyltransferase activity"/>
    <property type="evidence" value="ECO:0007669"/>
    <property type="project" value="InterPro"/>
</dbReference>
<evidence type="ECO:0000259" key="1">
    <source>
        <dbReference type="Pfam" id="PF03033"/>
    </source>
</evidence>
<sequence length="426" mass="48997">MNIGIFTYGTRGDLQPYVALALGLMDKGHKVTLSATEDFKEFVEGFGVAFQPLWGNAETMMNSNEGRNILQTENAIKLMKYYFKVLHDNREPLRKSYYDAISKVDFIIANSMTLPIVSAIAEKQNKKVALTYFMPPVVPTKEFPLGDFDFFNFPWYNKLTYKIAQSFFWKFIKQDTNEYRQELGLPILKENLVTYLDKQKILDLYCISQSLIPQPKDWESHHKITGFINIPKHKRYEHFLDKTPTELTEWIDQGDKPIYIGFGSNGVGNTEKFIKILTEILVQTNERILFCKGWSQFANLPEHKNLFVTKYVNHETILPKCKIGIFHGGAGTLATMLRHNLPVIIVSFYTDQPTWGKIVERKKLGVHIPVKTLSADKLISAIQKVQAKEIENNVSIVGQQIRNENGLDNAITEIEKYFNDTKKYGT</sequence>
<dbReference type="AlphaFoldDB" id="A0A2S4N4B1"/>
<dbReference type="SUPFAM" id="SSF53756">
    <property type="entry name" value="UDP-Glycosyltransferase/glycogen phosphorylase"/>
    <property type="match status" value="1"/>
</dbReference>